<sequence length="26" mass="3159">MRSLEERIKDIIVQKAKVYLKYCSLM</sequence>
<accession>A0A1V2LVJ1</accession>
<protein>
    <submittedName>
        <fullName evidence="1">Uncharacterized protein</fullName>
    </submittedName>
</protein>
<evidence type="ECO:0000313" key="2">
    <source>
        <dbReference type="Proteomes" id="UP000189274"/>
    </source>
</evidence>
<dbReference type="EMBL" id="MQVM01000002">
    <property type="protein sequence ID" value="ONH77282.1"/>
    <property type="molecule type" value="Genomic_DNA"/>
</dbReference>
<reference evidence="2" key="1">
    <citation type="journal article" date="2017" name="Genome Announc.">
        <title>Genome sequences of Cyberlindnera fabianii 65, Pichia kudriavzevii 129, and Saccharomyces cerevisiae 131 isolated from fermented masau fruits in Zimbabwe.</title>
        <authorList>
            <person name="van Rijswijck I.M.H."/>
            <person name="Derks M.F.L."/>
            <person name="Abee T."/>
            <person name="de Ridder D."/>
            <person name="Smid E.J."/>
        </authorList>
    </citation>
    <scope>NUCLEOTIDE SEQUENCE [LARGE SCALE GENOMIC DNA]</scope>
    <source>
        <strain evidence="2">129</strain>
    </source>
</reference>
<comment type="caution">
    <text evidence="1">The sequence shown here is derived from an EMBL/GenBank/DDBJ whole genome shotgun (WGS) entry which is preliminary data.</text>
</comment>
<dbReference type="Proteomes" id="UP000189274">
    <property type="component" value="Unassembled WGS sequence"/>
</dbReference>
<gene>
    <name evidence="1" type="ORF">BOH78_0514</name>
</gene>
<evidence type="ECO:0000313" key="1">
    <source>
        <dbReference type="EMBL" id="ONH77282.1"/>
    </source>
</evidence>
<organism evidence="1 2">
    <name type="scientific">Pichia kudriavzevii</name>
    <name type="common">Yeast</name>
    <name type="synonym">Issatchenkia orientalis</name>
    <dbReference type="NCBI Taxonomy" id="4909"/>
    <lineage>
        <taxon>Eukaryota</taxon>
        <taxon>Fungi</taxon>
        <taxon>Dikarya</taxon>
        <taxon>Ascomycota</taxon>
        <taxon>Saccharomycotina</taxon>
        <taxon>Pichiomycetes</taxon>
        <taxon>Pichiales</taxon>
        <taxon>Pichiaceae</taxon>
        <taxon>Pichia</taxon>
    </lineage>
</organism>
<proteinExistence type="predicted"/>
<dbReference type="AlphaFoldDB" id="A0A1V2LVJ1"/>
<name>A0A1V2LVJ1_PICKU</name>